<dbReference type="InterPro" id="IPR037682">
    <property type="entry name" value="TonB_C"/>
</dbReference>
<dbReference type="AlphaFoldDB" id="A0A931I2J6"/>
<organism evidence="8 9">
    <name type="scientific">Methylobrevis albus</name>
    <dbReference type="NCBI Taxonomy" id="2793297"/>
    <lineage>
        <taxon>Bacteria</taxon>
        <taxon>Pseudomonadati</taxon>
        <taxon>Pseudomonadota</taxon>
        <taxon>Alphaproteobacteria</taxon>
        <taxon>Hyphomicrobiales</taxon>
        <taxon>Pleomorphomonadaceae</taxon>
        <taxon>Methylobrevis</taxon>
    </lineage>
</organism>
<keyword evidence="4 6" id="KW-0472">Membrane</keyword>
<accession>A0A931I2J6</accession>
<evidence type="ECO:0000313" key="8">
    <source>
        <dbReference type="EMBL" id="MBH0238259.1"/>
    </source>
</evidence>
<protein>
    <submittedName>
        <fullName evidence="8">TonB family protein</fullName>
    </submittedName>
</protein>
<dbReference type="Gene3D" id="3.30.1150.10">
    <property type="match status" value="1"/>
</dbReference>
<dbReference type="GO" id="GO:0016020">
    <property type="term" value="C:membrane"/>
    <property type="evidence" value="ECO:0007669"/>
    <property type="project" value="UniProtKB-SubCell"/>
</dbReference>
<dbReference type="SUPFAM" id="SSF74653">
    <property type="entry name" value="TolA/TonB C-terminal domain"/>
    <property type="match status" value="1"/>
</dbReference>
<name>A0A931I2J6_9HYPH</name>
<comment type="caution">
    <text evidence="8">The sequence shown here is derived from an EMBL/GenBank/DDBJ whole genome shotgun (WGS) entry which is preliminary data.</text>
</comment>
<keyword evidence="3 6" id="KW-1133">Transmembrane helix</keyword>
<dbReference type="NCBIfam" id="TIGR01352">
    <property type="entry name" value="tonB_Cterm"/>
    <property type="match status" value="1"/>
</dbReference>
<feature type="compositionally biased region" description="Basic and acidic residues" evidence="5">
    <location>
        <begin position="194"/>
        <end position="221"/>
    </location>
</feature>
<dbReference type="Proteomes" id="UP000631694">
    <property type="component" value="Unassembled WGS sequence"/>
</dbReference>
<feature type="compositionally biased region" description="Low complexity" evidence="5">
    <location>
        <begin position="229"/>
        <end position="240"/>
    </location>
</feature>
<dbReference type="GO" id="GO:0055085">
    <property type="term" value="P:transmembrane transport"/>
    <property type="evidence" value="ECO:0007669"/>
    <property type="project" value="InterPro"/>
</dbReference>
<evidence type="ECO:0000256" key="6">
    <source>
        <dbReference type="SAM" id="Phobius"/>
    </source>
</evidence>
<evidence type="ECO:0000256" key="2">
    <source>
        <dbReference type="ARBA" id="ARBA00022692"/>
    </source>
</evidence>
<sequence>MSTLVLGGAVRGGDIGGRPSLWVASFALVAMLHAAGGFALLARDEAPLANEAPEAAIMIDLPAELALPPAESVMSIASETAAEVPPSDAPSETVEQATPAETVETVAEEAPPEPVEATEPPPEDAVEPPPPDAVEPPPPETVEPPPIEEVTAEPMPSEVIETPPAEVALETPPEVEIAEEVVAPPVLPTAKPRPPREPVRQTAQKRPERTERPKAPARTETRAPPPAPAAVAGRQASGAGQPDPSALRRYMSAMRADIMRQRRSVRGAASRRVSATVQFVVAPSGAVSSVAIVRSSGDSAADAAVADMVRRASPLPPMPPAVGTSPRRVSIPIRFE</sequence>
<reference evidence="8" key="1">
    <citation type="submission" date="2020-12" db="EMBL/GenBank/DDBJ databases">
        <title>Methylobrevis albus sp. nov., isolated from fresh water lack sediment.</title>
        <authorList>
            <person name="Zou Q."/>
        </authorList>
    </citation>
    <scope>NUCLEOTIDE SEQUENCE</scope>
    <source>
        <strain evidence="8">L22</strain>
    </source>
</reference>
<evidence type="ECO:0000256" key="1">
    <source>
        <dbReference type="ARBA" id="ARBA00004167"/>
    </source>
</evidence>
<gene>
    <name evidence="8" type="ORF">I5731_10525</name>
</gene>
<dbReference type="EMBL" id="JADZLT010000050">
    <property type="protein sequence ID" value="MBH0238259.1"/>
    <property type="molecule type" value="Genomic_DNA"/>
</dbReference>
<evidence type="ECO:0000313" key="9">
    <source>
        <dbReference type="Proteomes" id="UP000631694"/>
    </source>
</evidence>
<evidence type="ECO:0000256" key="3">
    <source>
        <dbReference type="ARBA" id="ARBA00022989"/>
    </source>
</evidence>
<feature type="compositionally biased region" description="Pro residues" evidence="5">
    <location>
        <begin position="127"/>
        <end position="147"/>
    </location>
</feature>
<keyword evidence="9" id="KW-1185">Reference proteome</keyword>
<dbReference type="RefSeq" id="WP_197311345.1">
    <property type="nucleotide sequence ID" value="NZ_JADZLT010000050.1"/>
</dbReference>
<dbReference type="PROSITE" id="PS52015">
    <property type="entry name" value="TONB_CTD"/>
    <property type="match status" value="1"/>
</dbReference>
<keyword evidence="2 6" id="KW-0812">Transmembrane</keyword>
<dbReference type="Pfam" id="PF13103">
    <property type="entry name" value="TonB_2"/>
    <property type="match status" value="1"/>
</dbReference>
<proteinExistence type="predicted"/>
<comment type="subcellular location">
    <subcellularLocation>
        <location evidence="1">Membrane</location>
        <topology evidence="1">Single-pass membrane protein</topology>
    </subcellularLocation>
</comment>
<feature type="compositionally biased region" description="Low complexity" evidence="5">
    <location>
        <begin position="169"/>
        <end position="184"/>
    </location>
</feature>
<feature type="compositionally biased region" description="Low complexity" evidence="5">
    <location>
        <begin position="92"/>
        <end position="105"/>
    </location>
</feature>
<evidence type="ECO:0000256" key="4">
    <source>
        <dbReference type="ARBA" id="ARBA00023136"/>
    </source>
</evidence>
<evidence type="ECO:0000256" key="5">
    <source>
        <dbReference type="SAM" id="MobiDB-lite"/>
    </source>
</evidence>
<feature type="domain" description="TonB C-terminal" evidence="7">
    <location>
        <begin position="247"/>
        <end position="336"/>
    </location>
</feature>
<dbReference type="InterPro" id="IPR006260">
    <property type="entry name" value="TonB/TolA_C"/>
</dbReference>
<feature type="region of interest" description="Disordered" evidence="5">
    <location>
        <begin position="312"/>
        <end position="336"/>
    </location>
</feature>
<feature type="region of interest" description="Disordered" evidence="5">
    <location>
        <begin position="78"/>
        <end position="246"/>
    </location>
</feature>
<evidence type="ECO:0000259" key="7">
    <source>
        <dbReference type="PROSITE" id="PS52015"/>
    </source>
</evidence>
<feature type="transmembrane region" description="Helical" evidence="6">
    <location>
        <begin position="20"/>
        <end position="41"/>
    </location>
</feature>